<dbReference type="PROSITE" id="PS50106">
    <property type="entry name" value="PDZ"/>
    <property type="match status" value="1"/>
</dbReference>
<keyword evidence="5" id="KW-0732">Signal</keyword>
<accession>D7A945</accession>
<protein>
    <submittedName>
        <fullName evidence="7">Peptidase S1 and S6 chymotrypsin/Hap</fullName>
    </submittedName>
</protein>
<dbReference type="Gene3D" id="2.30.42.10">
    <property type="match status" value="2"/>
</dbReference>
<dbReference type="Gene3D" id="2.40.10.120">
    <property type="match status" value="1"/>
</dbReference>
<keyword evidence="8" id="KW-1185">Reference proteome</keyword>
<keyword evidence="4" id="KW-0720">Serine protease</keyword>
<dbReference type="InterPro" id="IPR001478">
    <property type="entry name" value="PDZ"/>
</dbReference>
<dbReference type="KEGG" id="sno:Snov_1440"/>
<dbReference type="RefSeq" id="WP_013166255.1">
    <property type="nucleotide sequence ID" value="NC_014217.1"/>
</dbReference>
<dbReference type="SMART" id="SM00228">
    <property type="entry name" value="PDZ"/>
    <property type="match status" value="2"/>
</dbReference>
<dbReference type="AlphaFoldDB" id="D7A945"/>
<evidence type="ECO:0000256" key="4">
    <source>
        <dbReference type="ARBA" id="ARBA00022825"/>
    </source>
</evidence>
<dbReference type="SUPFAM" id="SSF50494">
    <property type="entry name" value="Trypsin-like serine proteases"/>
    <property type="match status" value="1"/>
</dbReference>
<gene>
    <name evidence="7" type="ordered locus">Snov_1440</name>
</gene>
<proteinExistence type="inferred from homology"/>
<feature type="signal peptide" evidence="5">
    <location>
        <begin position="1"/>
        <end position="24"/>
    </location>
</feature>
<organism evidence="7 8">
    <name type="scientific">Ancylobacter novellus (strain ATCC 8093 / DSM 506 / JCM 20403 / CCM 1077 / IAM 12100 / NBRC 12443 / NCIMB 10456)</name>
    <name type="common">Starkeya novella</name>
    <dbReference type="NCBI Taxonomy" id="639283"/>
    <lineage>
        <taxon>Bacteria</taxon>
        <taxon>Pseudomonadati</taxon>
        <taxon>Pseudomonadota</taxon>
        <taxon>Alphaproteobacteria</taxon>
        <taxon>Hyphomicrobiales</taxon>
        <taxon>Xanthobacteraceae</taxon>
        <taxon>Ancylobacter</taxon>
    </lineage>
</organism>
<keyword evidence="3" id="KW-0378">Hydrolase</keyword>
<dbReference type="STRING" id="639283.Snov_1440"/>
<reference evidence="7 8" key="1">
    <citation type="journal article" date="2012" name="Stand. Genomic Sci.">
        <title>Complete genome sequence of the facultatively chemolithoautotrophic and methylotrophic alpha Proteobacterium Starkeya novella type strain (ATCC 8093(T)).</title>
        <authorList>
            <person name="Kappler U."/>
            <person name="Davenport K."/>
            <person name="Beatson S."/>
            <person name="Lucas S."/>
            <person name="Lapidus A."/>
            <person name="Copeland A."/>
            <person name="Berry K.W."/>
            <person name="Glavina Del Rio T."/>
            <person name="Hammon N."/>
            <person name="Dalin E."/>
            <person name="Tice H."/>
            <person name="Pitluck S."/>
            <person name="Richardson P."/>
            <person name="Bruce D."/>
            <person name="Goodwin L.A."/>
            <person name="Han C."/>
            <person name="Tapia R."/>
            <person name="Detter J.C."/>
            <person name="Chang Y.J."/>
            <person name="Jeffries C.D."/>
            <person name="Land M."/>
            <person name="Hauser L."/>
            <person name="Kyrpides N.C."/>
            <person name="Goker M."/>
            <person name="Ivanova N."/>
            <person name="Klenk H.P."/>
            <person name="Woyke T."/>
        </authorList>
    </citation>
    <scope>NUCLEOTIDE SEQUENCE [LARGE SCALE GENOMIC DNA]</scope>
    <source>
        <strain evidence="8">ATCC 8093 / DSM 506 / JCM 20403 / CCM 1077 / IAM 12100 / NBRC 12443 / NCIMB 10456</strain>
    </source>
</reference>
<evidence type="ECO:0000256" key="2">
    <source>
        <dbReference type="ARBA" id="ARBA00022670"/>
    </source>
</evidence>
<evidence type="ECO:0000313" key="8">
    <source>
        <dbReference type="Proteomes" id="UP000006633"/>
    </source>
</evidence>
<dbReference type="HOGENOM" id="CLU_020120_1_1_5"/>
<comment type="similarity">
    <text evidence="1">Belongs to the peptidase S1C family.</text>
</comment>
<dbReference type="GO" id="GO:0042597">
    <property type="term" value="C:periplasmic space"/>
    <property type="evidence" value="ECO:0007669"/>
    <property type="project" value="TreeGrafter"/>
</dbReference>
<dbReference type="InterPro" id="IPR036034">
    <property type="entry name" value="PDZ_sf"/>
</dbReference>
<dbReference type="InterPro" id="IPR009003">
    <property type="entry name" value="Peptidase_S1_PA"/>
</dbReference>
<evidence type="ECO:0000313" key="7">
    <source>
        <dbReference type="EMBL" id="ADH88750.1"/>
    </source>
</evidence>
<dbReference type="GO" id="GO:0006515">
    <property type="term" value="P:protein quality control for misfolded or incompletely synthesized proteins"/>
    <property type="evidence" value="ECO:0007669"/>
    <property type="project" value="TreeGrafter"/>
</dbReference>
<evidence type="ECO:0000256" key="1">
    <source>
        <dbReference type="ARBA" id="ARBA00010541"/>
    </source>
</evidence>
<evidence type="ECO:0000256" key="5">
    <source>
        <dbReference type="SAM" id="SignalP"/>
    </source>
</evidence>
<evidence type="ECO:0000256" key="3">
    <source>
        <dbReference type="ARBA" id="ARBA00022801"/>
    </source>
</evidence>
<dbReference type="OrthoDB" id="7358927at2"/>
<dbReference type="Pfam" id="PF13365">
    <property type="entry name" value="Trypsin_2"/>
    <property type="match status" value="1"/>
</dbReference>
<dbReference type="InterPro" id="IPR001940">
    <property type="entry name" value="Peptidase_S1C"/>
</dbReference>
<feature type="domain" description="PDZ" evidence="6">
    <location>
        <begin position="243"/>
        <end position="339"/>
    </location>
</feature>
<dbReference type="SUPFAM" id="SSF50156">
    <property type="entry name" value="PDZ domain-like"/>
    <property type="match status" value="1"/>
</dbReference>
<keyword evidence="2" id="KW-0645">Protease</keyword>
<name>D7A945_ANCN5</name>
<dbReference type="PANTHER" id="PTHR22939:SF129">
    <property type="entry name" value="SERINE PROTEASE HTRA2, MITOCHONDRIAL"/>
    <property type="match status" value="1"/>
</dbReference>
<dbReference type="Pfam" id="PF13180">
    <property type="entry name" value="PDZ_2"/>
    <property type="match status" value="1"/>
</dbReference>
<feature type="chain" id="PRO_5003092607" evidence="5">
    <location>
        <begin position="25"/>
        <end position="447"/>
    </location>
</feature>
<dbReference type="eggNOG" id="COG0265">
    <property type="taxonomic scope" value="Bacteria"/>
</dbReference>
<dbReference type="PRINTS" id="PR00834">
    <property type="entry name" value="PROTEASES2C"/>
</dbReference>
<dbReference type="EMBL" id="CP002026">
    <property type="protein sequence ID" value="ADH88750.1"/>
    <property type="molecule type" value="Genomic_DNA"/>
</dbReference>
<dbReference type="Proteomes" id="UP000006633">
    <property type="component" value="Chromosome"/>
</dbReference>
<sequence length="447" mass="46768">MRMCKQGFHAAAMLAALAVSGMWASSARSEPPKVSSYRAVLAPVLPAVVRVLVDIGEPAPPLAVVERQGTRSSRPGPRAYDGSGSGVIFDAAKGLLLTNNHVIEGVSSVAVELPDGRLFRGRIRGVDPATDLALIEIPPDRLPAATLDTEDGLEVGDLVLSAGYPFGLEQTISMGIVSGLGRSSGQAYEELIQTDARINPGSSGGALIDARGHVVGITNASYLDDLNDETGINYAIPSGLALRIARQLADAGEVSRPAVGAEVRSLTPSIARALELGPPAGILVTAVRIGLAADRAGLKTGDIIVEIDGRPARRASQFRNAVSISDTKREVKLTVMRDRGRREMKVALDGKPKNRLNRFGAVFAPRPEAGAKGVVVVDLEPSIAGFYSDEKQTAASGLAVGDILVGINTRPIDDLAALASSGPGDEDVVLAVRRGEARILLPLEEER</sequence>
<evidence type="ECO:0000259" key="6">
    <source>
        <dbReference type="PROSITE" id="PS50106"/>
    </source>
</evidence>
<dbReference type="GO" id="GO:0004252">
    <property type="term" value="F:serine-type endopeptidase activity"/>
    <property type="evidence" value="ECO:0007669"/>
    <property type="project" value="InterPro"/>
</dbReference>
<dbReference type="PANTHER" id="PTHR22939">
    <property type="entry name" value="SERINE PROTEASE FAMILY S1C HTRA-RELATED"/>
    <property type="match status" value="1"/>
</dbReference>